<evidence type="ECO:0000256" key="6">
    <source>
        <dbReference type="SAM" id="MobiDB-lite"/>
    </source>
</evidence>
<protein>
    <recommendedName>
        <fullName evidence="7">PPM-type phosphatase domain-containing protein</fullName>
    </recommendedName>
</protein>
<feature type="region of interest" description="Disordered" evidence="6">
    <location>
        <begin position="383"/>
        <end position="455"/>
    </location>
</feature>
<accession>A0A813I0J8</accession>
<dbReference type="PROSITE" id="PS01032">
    <property type="entry name" value="PPM_1"/>
    <property type="match status" value="1"/>
</dbReference>
<evidence type="ECO:0000256" key="1">
    <source>
        <dbReference type="ARBA" id="ARBA00004170"/>
    </source>
</evidence>
<dbReference type="SMART" id="SM00332">
    <property type="entry name" value="PP2Cc"/>
    <property type="match status" value="1"/>
</dbReference>
<feature type="domain" description="PPM-type phosphatase" evidence="7">
    <location>
        <begin position="46"/>
        <end position="337"/>
    </location>
</feature>
<dbReference type="CDD" id="cd00143">
    <property type="entry name" value="PP2Cc"/>
    <property type="match status" value="1"/>
</dbReference>
<dbReference type="OrthoDB" id="10264738at2759"/>
<dbReference type="InterPro" id="IPR000222">
    <property type="entry name" value="PP2C_BS"/>
</dbReference>
<dbReference type="InterPro" id="IPR036457">
    <property type="entry name" value="PPM-type-like_dom_sf"/>
</dbReference>
<dbReference type="PANTHER" id="PTHR13832">
    <property type="entry name" value="PROTEIN PHOSPHATASE 2C"/>
    <property type="match status" value="1"/>
</dbReference>
<comment type="similarity">
    <text evidence="5">Belongs to the PP2C family.</text>
</comment>
<feature type="compositionally biased region" description="Acidic residues" evidence="6">
    <location>
        <begin position="443"/>
        <end position="455"/>
    </location>
</feature>
<evidence type="ECO:0000313" key="9">
    <source>
        <dbReference type="Proteomes" id="UP000654075"/>
    </source>
</evidence>
<dbReference type="GO" id="GO:0004722">
    <property type="term" value="F:protein serine/threonine phosphatase activity"/>
    <property type="evidence" value="ECO:0007669"/>
    <property type="project" value="InterPro"/>
</dbReference>
<gene>
    <name evidence="8" type="ORF">PGLA1383_LOCUS57805</name>
</gene>
<dbReference type="InterPro" id="IPR015655">
    <property type="entry name" value="PP2C"/>
</dbReference>
<keyword evidence="9" id="KW-1185">Reference proteome</keyword>
<feature type="compositionally biased region" description="Basic and acidic residues" evidence="6">
    <location>
        <begin position="383"/>
        <end position="434"/>
    </location>
</feature>
<dbReference type="EMBL" id="CAJNNV010033364">
    <property type="protein sequence ID" value="CAE8643462.1"/>
    <property type="molecule type" value="Genomic_DNA"/>
</dbReference>
<sequence>MESHIEVSDELAEFSGSLCSFGDSLLRAGGPDRKKSTEEDRADGLAWAKCEMRGWRENMEDASIAMPAGYLGGAFRDAAIFGVFDGHGGEQVSRYVARKLPGVLAELPAGDPEDALRAAFARLDELLWQPAVARELVELTHPQNQPQSSADRCGSTAVCCLVRGNELLLAHAGDSRAVLCRSGEAIALTEDHKPNLPVETARIEAAGGYIVEEELLSGMSYRVNGDLNLSRALGDLHYKKDVKRPPAEQLISGIPDTTKLTWSAGVDEFVLLACDGVWECMSPQEAVNFVRRRLPPPGPQQLLAPVLEALLDECCAAHPKQRGGLGCDNITAVLVRFEDPEAIAAASEMLEEVQERTLEGASGRRLEAALGEVLQRLSNEKRYGKREETAEEKKARRAAEKEEKEEVEYRAKQERESKERRKRREEQKLKEGAPKKARMSCALEDDDADEEDCDW</sequence>
<dbReference type="OMA" id="FRTEDHR"/>
<dbReference type="GO" id="GO:0046872">
    <property type="term" value="F:metal ion binding"/>
    <property type="evidence" value="ECO:0007669"/>
    <property type="project" value="UniProtKB-KW"/>
</dbReference>
<proteinExistence type="inferred from homology"/>
<keyword evidence="2" id="KW-0479">Metal-binding</keyword>
<dbReference type="InterPro" id="IPR001932">
    <property type="entry name" value="PPM-type_phosphatase-like_dom"/>
</dbReference>
<organism evidence="8 9">
    <name type="scientific">Polarella glacialis</name>
    <name type="common">Dinoflagellate</name>
    <dbReference type="NCBI Taxonomy" id="89957"/>
    <lineage>
        <taxon>Eukaryota</taxon>
        <taxon>Sar</taxon>
        <taxon>Alveolata</taxon>
        <taxon>Dinophyceae</taxon>
        <taxon>Suessiales</taxon>
        <taxon>Suessiaceae</taxon>
        <taxon>Polarella</taxon>
    </lineage>
</organism>
<evidence type="ECO:0000313" key="8">
    <source>
        <dbReference type="EMBL" id="CAE8643462.1"/>
    </source>
</evidence>
<evidence type="ECO:0000256" key="2">
    <source>
        <dbReference type="ARBA" id="ARBA00022723"/>
    </source>
</evidence>
<name>A0A813I0J8_POLGL</name>
<reference evidence="8" key="1">
    <citation type="submission" date="2021-02" db="EMBL/GenBank/DDBJ databases">
        <authorList>
            <person name="Dougan E. K."/>
            <person name="Rhodes N."/>
            <person name="Thang M."/>
            <person name="Chan C."/>
        </authorList>
    </citation>
    <scope>NUCLEOTIDE SEQUENCE</scope>
</reference>
<dbReference type="Gene3D" id="3.60.40.10">
    <property type="entry name" value="PPM-type phosphatase domain"/>
    <property type="match status" value="1"/>
</dbReference>
<evidence type="ECO:0000256" key="4">
    <source>
        <dbReference type="ARBA" id="ARBA00022912"/>
    </source>
</evidence>
<dbReference type="Pfam" id="PF00481">
    <property type="entry name" value="PP2C"/>
    <property type="match status" value="1"/>
</dbReference>
<dbReference type="SMART" id="SM00331">
    <property type="entry name" value="PP2C_SIG"/>
    <property type="match status" value="1"/>
</dbReference>
<dbReference type="PROSITE" id="PS51746">
    <property type="entry name" value="PPM_2"/>
    <property type="match status" value="1"/>
</dbReference>
<keyword evidence="4 5" id="KW-0904">Protein phosphatase</keyword>
<keyword evidence="3 5" id="KW-0378">Hydrolase</keyword>
<evidence type="ECO:0000256" key="5">
    <source>
        <dbReference type="RuleBase" id="RU003465"/>
    </source>
</evidence>
<evidence type="ECO:0000259" key="7">
    <source>
        <dbReference type="PROSITE" id="PS51746"/>
    </source>
</evidence>
<dbReference type="SUPFAM" id="SSF81606">
    <property type="entry name" value="PP2C-like"/>
    <property type="match status" value="1"/>
</dbReference>
<comment type="subcellular location">
    <subcellularLocation>
        <location evidence="1">Membrane</location>
        <topology evidence="1">Peripheral membrane protein</topology>
    </subcellularLocation>
</comment>
<evidence type="ECO:0000256" key="3">
    <source>
        <dbReference type="ARBA" id="ARBA00022801"/>
    </source>
</evidence>
<dbReference type="AlphaFoldDB" id="A0A813I0J8"/>
<dbReference type="GO" id="GO:0016020">
    <property type="term" value="C:membrane"/>
    <property type="evidence" value="ECO:0007669"/>
    <property type="project" value="UniProtKB-SubCell"/>
</dbReference>
<dbReference type="PANTHER" id="PTHR13832:SF840">
    <property type="entry name" value="PROTEIN PHOSPHATASE 2C 60-RELATED"/>
    <property type="match status" value="1"/>
</dbReference>
<comment type="caution">
    <text evidence="8">The sequence shown here is derived from an EMBL/GenBank/DDBJ whole genome shotgun (WGS) entry which is preliminary data.</text>
</comment>
<dbReference type="Proteomes" id="UP000654075">
    <property type="component" value="Unassembled WGS sequence"/>
</dbReference>